<proteinExistence type="predicted"/>
<dbReference type="EMBL" id="JAQGLA010000041">
    <property type="protein sequence ID" value="MDA3628258.1"/>
    <property type="molecule type" value="Genomic_DNA"/>
</dbReference>
<protein>
    <recommendedName>
        <fullName evidence="3">HEAT repeat protein</fullName>
    </recommendedName>
</protein>
<name>A0ABT4V2T2_9PSEU</name>
<keyword evidence="2" id="KW-1185">Reference proteome</keyword>
<organism evidence="1 2">
    <name type="scientific">Saccharopolyspora oryzae</name>
    <dbReference type="NCBI Taxonomy" id="2997343"/>
    <lineage>
        <taxon>Bacteria</taxon>
        <taxon>Bacillati</taxon>
        <taxon>Actinomycetota</taxon>
        <taxon>Actinomycetes</taxon>
        <taxon>Pseudonocardiales</taxon>
        <taxon>Pseudonocardiaceae</taxon>
        <taxon>Saccharopolyspora</taxon>
    </lineage>
</organism>
<dbReference type="Proteomes" id="UP001210380">
    <property type="component" value="Unassembled WGS sequence"/>
</dbReference>
<gene>
    <name evidence="1" type="ORF">OU415_22680</name>
</gene>
<evidence type="ECO:0000313" key="2">
    <source>
        <dbReference type="Proteomes" id="UP001210380"/>
    </source>
</evidence>
<reference evidence="1 2" key="1">
    <citation type="submission" date="2022-11" db="EMBL/GenBank/DDBJ databases">
        <title>Draft genome sequence of Saccharopolyspora sp. WRP15-2 isolated from rhizosphere soils of wild rice in Thailand.</title>
        <authorList>
            <person name="Duangmal K."/>
            <person name="Kammanee S."/>
            <person name="Muangham S."/>
        </authorList>
    </citation>
    <scope>NUCLEOTIDE SEQUENCE [LARGE SCALE GENOMIC DNA]</scope>
    <source>
        <strain evidence="1 2">WRP15-2</strain>
    </source>
</reference>
<dbReference type="RefSeq" id="WP_270951044.1">
    <property type="nucleotide sequence ID" value="NZ_JAQGLA010000041.1"/>
</dbReference>
<sequence>MGTVEALTPNLSQADTAGLLEVDPDELAGYAADAAQPWFRRKLCADALAGRVPETRVPVLLECIRDRSETPRARSALLGILGHREELRAWLYHEDRESDDAYGMPEAILSARGAAGDRTTAHDLATLANDPWAHRRVVGEAGLDALVARYGAEAIIADLGDARPEDRAFRVRMRHRAGEDVTTALADPDAGVAHLAHSLVDDEERLREYFEQAPTVEAKLWSVCALYRLNNDLAEARAIYDSLGRPRVEVDGLDDEVRAAVRREYVPDCEPRTDPRWRLEEICADPVQPADEDELLARARAALTAANLEPGTPRSDEPPGGRTTYNVLDHVGGSVAVSTLGRFVISNEANSAARSALEPAGFRWIDEPLASTTVTGLCTYFFGNRGPLEVRDLLFFWQD</sequence>
<evidence type="ECO:0008006" key="3">
    <source>
        <dbReference type="Google" id="ProtNLM"/>
    </source>
</evidence>
<comment type="caution">
    <text evidence="1">The sequence shown here is derived from an EMBL/GenBank/DDBJ whole genome shotgun (WGS) entry which is preliminary data.</text>
</comment>
<accession>A0ABT4V2T2</accession>
<evidence type="ECO:0000313" key="1">
    <source>
        <dbReference type="EMBL" id="MDA3628258.1"/>
    </source>
</evidence>